<dbReference type="GO" id="GO:0003954">
    <property type="term" value="F:NADH dehydrogenase activity"/>
    <property type="evidence" value="ECO:0007669"/>
    <property type="project" value="InterPro"/>
</dbReference>
<keyword evidence="2" id="KW-0285">Flavoprotein</keyword>
<dbReference type="OrthoDB" id="3244603at2759"/>
<proteinExistence type="inferred from homology"/>
<dbReference type="InterPro" id="IPR045024">
    <property type="entry name" value="NDH-2"/>
</dbReference>
<keyword evidence="3" id="KW-0274">FAD</keyword>
<evidence type="ECO:0000256" key="3">
    <source>
        <dbReference type="ARBA" id="ARBA00022827"/>
    </source>
</evidence>
<evidence type="ECO:0000256" key="5">
    <source>
        <dbReference type="ARBA" id="ARBA00023027"/>
    </source>
</evidence>
<evidence type="ECO:0000259" key="6">
    <source>
        <dbReference type="Pfam" id="PF07992"/>
    </source>
</evidence>
<gene>
    <name evidence="7" type="ORF">EPUS_00118</name>
</gene>
<evidence type="ECO:0000256" key="2">
    <source>
        <dbReference type="ARBA" id="ARBA00022630"/>
    </source>
</evidence>
<dbReference type="PANTHER" id="PTHR43706">
    <property type="entry name" value="NADH DEHYDROGENASE"/>
    <property type="match status" value="1"/>
</dbReference>
<feature type="domain" description="FAD/NAD(P)-binding" evidence="6">
    <location>
        <begin position="7"/>
        <end position="349"/>
    </location>
</feature>
<dbReference type="Proteomes" id="UP000019373">
    <property type="component" value="Unassembled WGS sequence"/>
</dbReference>
<evidence type="ECO:0000256" key="4">
    <source>
        <dbReference type="ARBA" id="ARBA00023002"/>
    </source>
</evidence>
<sequence length="452" mass="50602">MSDGKPRLVIVGTGWAGFYIAQYIDTNQYAVTSISPRRTSAYTPLLASAACGLFNFYLAEEPVRSKSRSAQKFIKANVLDVNFNAKTVHCAPAFDDDPELSQQEFDIEYDILVLAPGCVPNTFNTPGVSEHALFMKNVSDAMAVRKLFFDLLEKASLPNTPPSKVRSLLHIAIVGGGPTGIELTAELDDLAKRELRDLYPEVADQIHISIYDVAPHILSAYDKKLYEYANESLTRRRVAIETNSTIERVDREAIYLKDKGRVEYGMLIWATGNKHIPLIEQLASQTRQTTKGLRRILTNDHLRVLKPPVSDKDNHNDPEAYECVFALGDAADMLNRSLPTTAEVAVQKAKYLVNYLNHHHHQPSVISASEAVAPFKYQQKSLVSYLGAHDGVIEGRKSENGNSRDGEGWTGRSAWLAWRSGSLLWTRSWRNRVMILLTWVVNWVGGKEIARM</sequence>
<dbReference type="eggNOG" id="KOG2495">
    <property type="taxonomic scope" value="Eukaryota"/>
</dbReference>
<keyword evidence="5" id="KW-0520">NAD</keyword>
<dbReference type="AlphaFoldDB" id="U1GTH9"/>
<dbReference type="SUPFAM" id="SSF51905">
    <property type="entry name" value="FAD/NAD(P)-binding domain"/>
    <property type="match status" value="2"/>
</dbReference>
<dbReference type="OMA" id="WHLIDIA"/>
<dbReference type="Gene3D" id="3.50.50.100">
    <property type="match status" value="1"/>
</dbReference>
<evidence type="ECO:0000313" key="8">
    <source>
        <dbReference type="Proteomes" id="UP000019373"/>
    </source>
</evidence>
<dbReference type="Pfam" id="PF07992">
    <property type="entry name" value="Pyr_redox_2"/>
    <property type="match status" value="1"/>
</dbReference>
<dbReference type="PRINTS" id="PR00368">
    <property type="entry name" value="FADPNR"/>
</dbReference>
<accession>U1GTH9</accession>
<keyword evidence="8" id="KW-1185">Reference proteome</keyword>
<dbReference type="PANTHER" id="PTHR43706:SF17">
    <property type="entry name" value="NADH DEHYDROGENASE (EUROFUNG)"/>
    <property type="match status" value="1"/>
</dbReference>
<protein>
    <recommendedName>
        <fullName evidence="6">FAD/NAD(P)-binding domain-containing protein</fullName>
    </recommendedName>
</protein>
<dbReference type="EMBL" id="KE720815">
    <property type="protein sequence ID" value="ERF75326.1"/>
    <property type="molecule type" value="Genomic_DNA"/>
</dbReference>
<comment type="similarity">
    <text evidence="1">Belongs to the NADH dehydrogenase family.</text>
</comment>
<evidence type="ECO:0000256" key="1">
    <source>
        <dbReference type="ARBA" id="ARBA00005272"/>
    </source>
</evidence>
<dbReference type="InterPro" id="IPR036188">
    <property type="entry name" value="FAD/NAD-bd_sf"/>
</dbReference>
<dbReference type="HOGENOM" id="CLU_021377_1_2_1"/>
<dbReference type="RefSeq" id="XP_007787338.1">
    <property type="nucleotide sequence ID" value="XM_007789148.1"/>
</dbReference>
<dbReference type="GeneID" id="19235183"/>
<dbReference type="InterPro" id="IPR023753">
    <property type="entry name" value="FAD/NAD-binding_dom"/>
</dbReference>
<dbReference type="GO" id="GO:0005739">
    <property type="term" value="C:mitochondrion"/>
    <property type="evidence" value="ECO:0007669"/>
    <property type="project" value="TreeGrafter"/>
</dbReference>
<name>U1GTH9_ENDPU</name>
<keyword evidence="4" id="KW-0560">Oxidoreductase</keyword>
<evidence type="ECO:0000313" key="7">
    <source>
        <dbReference type="EMBL" id="ERF75326.1"/>
    </source>
</evidence>
<organism evidence="7 8">
    <name type="scientific">Endocarpon pusillum (strain Z07020 / HMAS-L-300199)</name>
    <name type="common">Lichen-forming fungus</name>
    <dbReference type="NCBI Taxonomy" id="1263415"/>
    <lineage>
        <taxon>Eukaryota</taxon>
        <taxon>Fungi</taxon>
        <taxon>Dikarya</taxon>
        <taxon>Ascomycota</taxon>
        <taxon>Pezizomycotina</taxon>
        <taxon>Eurotiomycetes</taxon>
        <taxon>Chaetothyriomycetidae</taxon>
        <taxon>Verrucariales</taxon>
        <taxon>Verrucariaceae</taxon>
        <taxon>Endocarpon</taxon>
    </lineage>
</organism>
<reference evidence="8" key="1">
    <citation type="journal article" date="2014" name="BMC Genomics">
        <title>Genome characteristics reveal the impact of lichenization on lichen-forming fungus Endocarpon pusillum Hedwig (Verrucariales, Ascomycota).</title>
        <authorList>
            <person name="Wang Y.-Y."/>
            <person name="Liu B."/>
            <person name="Zhang X.-Y."/>
            <person name="Zhou Q.-M."/>
            <person name="Zhang T."/>
            <person name="Li H."/>
            <person name="Yu Y.-F."/>
            <person name="Zhang X.-L."/>
            <person name="Hao X.-Y."/>
            <person name="Wang M."/>
            <person name="Wang L."/>
            <person name="Wei J.-C."/>
        </authorList>
    </citation>
    <scope>NUCLEOTIDE SEQUENCE [LARGE SCALE GENOMIC DNA]</scope>
    <source>
        <strain evidence="8">Z07020 / HMAS-L-300199</strain>
    </source>
</reference>